<feature type="compositionally biased region" description="Basic and acidic residues" evidence="1">
    <location>
        <begin position="43"/>
        <end position="55"/>
    </location>
</feature>
<gene>
    <name evidence="2" type="ORF">F5147DRAFT_652021</name>
</gene>
<organism evidence="2 3">
    <name type="scientific">Suillus discolor</name>
    <dbReference type="NCBI Taxonomy" id="1912936"/>
    <lineage>
        <taxon>Eukaryota</taxon>
        <taxon>Fungi</taxon>
        <taxon>Dikarya</taxon>
        <taxon>Basidiomycota</taxon>
        <taxon>Agaricomycotina</taxon>
        <taxon>Agaricomycetes</taxon>
        <taxon>Agaricomycetidae</taxon>
        <taxon>Boletales</taxon>
        <taxon>Suillineae</taxon>
        <taxon>Suillaceae</taxon>
        <taxon>Suillus</taxon>
    </lineage>
</organism>
<keyword evidence="3" id="KW-1185">Reference proteome</keyword>
<name>A0A9P7JUX2_9AGAM</name>
<proteinExistence type="predicted"/>
<evidence type="ECO:0000313" key="2">
    <source>
        <dbReference type="EMBL" id="KAG2109827.1"/>
    </source>
</evidence>
<comment type="caution">
    <text evidence="2">The sequence shown here is derived from an EMBL/GenBank/DDBJ whole genome shotgun (WGS) entry which is preliminary data.</text>
</comment>
<accession>A0A9P7JUX2</accession>
<feature type="compositionally biased region" description="Polar residues" evidence="1">
    <location>
        <begin position="1"/>
        <end position="13"/>
    </location>
</feature>
<dbReference type="AlphaFoldDB" id="A0A9P7JUX2"/>
<dbReference type="OrthoDB" id="2687587at2759"/>
<dbReference type="EMBL" id="JABBWM010000022">
    <property type="protein sequence ID" value="KAG2109827.1"/>
    <property type="molecule type" value="Genomic_DNA"/>
</dbReference>
<dbReference type="RefSeq" id="XP_041293695.1">
    <property type="nucleotide sequence ID" value="XM_041433583.1"/>
</dbReference>
<protein>
    <submittedName>
        <fullName evidence="2">Uncharacterized protein</fullName>
    </submittedName>
</protein>
<dbReference type="Proteomes" id="UP000823399">
    <property type="component" value="Unassembled WGS sequence"/>
</dbReference>
<evidence type="ECO:0000256" key="1">
    <source>
        <dbReference type="SAM" id="MobiDB-lite"/>
    </source>
</evidence>
<evidence type="ECO:0000313" key="3">
    <source>
        <dbReference type="Proteomes" id="UP000823399"/>
    </source>
</evidence>
<dbReference type="GeneID" id="64695842"/>
<sequence length="257" mass="28470">MSSIIFNPSMLTASPSPSPSPKPEERPLEGGNVSIDDTTIDDAAPKEPEESESDRVERAWAAMLNTMRVCVDTAPPSKLELLEEQESWLRDWNVVMGKIATRTLTRAMKAWKEKVEESAVTARLACTDKGKGKEVVATEEKTVEKARLTATSSGCQVQSSFMQAGSCEACIKARKGCSFVAAKNKGRAPAAPKLQGAALHANDCTRRCNDKYHLALLDMHQHMRIQESELLHMSNWLYILAHDWGNWEKELGEVLKD</sequence>
<feature type="region of interest" description="Disordered" evidence="1">
    <location>
        <begin position="1"/>
        <end position="55"/>
    </location>
</feature>
<reference evidence="2" key="1">
    <citation type="journal article" date="2020" name="New Phytol.">
        <title>Comparative genomics reveals dynamic genome evolution in host specialist ectomycorrhizal fungi.</title>
        <authorList>
            <person name="Lofgren L.A."/>
            <person name="Nguyen N.H."/>
            <person name="Vilgalys R."/>
            <person name="Ruytinx J."/>
            <person name="Liao H.L."/>
            <person name="Branco S."/>
            <person name="Kuo A."/>
            <person name="LaButti K."/>
            <person name="Lipzen A."/>
            <person name="Andreopoulos W."/>
            <person name="Pangilinan J."/>
            <person name="Riley R."/>
            <person name="Hundley H."/>
            <person name="Na H."/>
            <person name="Barry K."/>
            <person name="Grigoriev I.V."/>
            <person name="Stajich J.E."/>
            <person name="Kennedy P.G."/>
        </authorList>
    </citation>
    <scope>NUCLEOTIDE SEQUENCE</scope>
    <source>
        <strain evidence="2">FC423</strain>
    </source>
</reference>